<proteinExistence type="predicted"/>
<evidence type="ECO:0000313" key="3">
    <source>
        <dbReference type="Proteomes" id="UP000504724"/>
    </source>
</evidence>
<keyword evidence="1" id="KW-0472">Membrane</keyword>
<keyword evidence="3" id="KW-1185">Reference proteome</keyword>
<name>A0A7D4SRX8_9GAMM</name>
<dbReference type="KEGG" id="txa:HQN79_04525"/>
<dbReference type="Pfam" id="PF10993">
    <property type="entry name" value="DUF2818"/>
    <property type="match status" value="1"/>
</dbReference>
<evidence type="ECO:0000256" key="1">
    <source>
        <dbReference type="SAM" id="Phobius"/>
    </source>
</evidence>
<dbReference type="AlphaFoldDB" id="A0A7D4SRX8"/>
<protein>
    <submittedName>
        <fullName evidence="2">DUF2818 family protein</fullName>
    </submittedName>
</protein>
<keyword evidence="1" id="KW-1133">Transmembrane helix</keyword>
<evidence type="ECO:0000313" key="2">
    <source>
        <dbReference type="EMBL" id="QKI88883.1"/>
    </source>
</evidence>
<organism evidence="2 3">
    <name type="scientific">Thiomicrorhabdus xiamenensis</name>
    <dbReference type="NCBI Taxonomy" id="2739063"/>
    <lineage>
        <taxon>Bacteria</taxon>
        <taxon>Pseudomonadati</taxon>
        <taxon>Pseudomonadota</taxon>
        <taxon>Gammaproteobacteria</taxon>
        <taxon>Thiotrichales</taxon>
        <taxon>Piscirickettsiaceae</taxon>
        <taxon>Thiomicrorhabdus</taxon>
    </lineage>
</organism>
<gene>
    <name evidence="2" type="ORF">HQN79_04525</name>
</gene>
<feature type="transmembrane region" description="Helical" evidence="1">
    <location>
        <begin position="6"/>
        <end position="32"/>
    </location>
</feature>
<dbReference type="EMBL" id="CP054020">
    <property type="protein sequence ID" value="QKI88883.1"/>
    <property type="molecule type" value="Genomic_DNA"/>
</dbReference>
<reference evidence="2 3" key="1">
    <citation type="submission" date="2020-05" db="EMBL/GenBank/DDBJ databases">
        <title>Thiomicrorhabdus sediminis sp.nov. and Thiomicrorhabdus xiamenensis sp.nov., novel sulfur-oxidizing bacteria isolated from coastal sediment.</title>
        <authorList>
            <person name="Liu X."/>
        </authorList>
    </citation>
    <scope>NUCLEOTIDE SEQUENCE [LARGE SCALE GENOMIC DNA]</scope>
    <source>
        <strain evidence="2 3">G2</strain>
    </source>
</reference>
<accession>A0A7D4SRX8</accession>
<feature type="transmembrane region" description="Helical" evidence="1">
    <location>
        <begin position="75"/>
        <end position="93"/>
    </location>
</feature>
<dbReference type="InterPro" id="IPR016768">
    <property type="entry name" value="UCP019883"/>
</dbReference>
<feature type="transmembrane region" description="Helical" evidence="1">
    <location>
        <begin position="39"/>
        <end position="60"/>
    </location>
</feature>
<keyword evidence="1" id="KW-0812">Transmembrane</keyword>
<dbReference type="RefSeq" id="WP_173284510.1">
    <property type="nucleotide sequence ID" value="NZ_CP054020.1"/>
</dbReference>
<sequence length="107" mass="12526">METNQAVWLLLVTAMVLANIPFILGNRLFLLIKVPHKSIVVNMIEWFTYFCITGLFAYLLEKKSMGHVAPQEWEFYTVVLFMFMIFAFPGFIYRYNLKNFLKKSGSA</sequence>
<dbReference type="Proteomes" id="UP000504724">
    <property type="component" value="Chromosome"/>
</dbReference>